<protein>
    <submittedName>
        <fullName evidence="2">Prophage protein</fullName>
    </submittedName>
</protein>
<dbReference type="Proteomes" id="UP000095282">
    <property type="component" value="Unplaced"/>
</dbReference>
<accession>A0A1I7UP62</accession>
<organism evidence="1 2">
    <name type="scientific">Caenorhabditis tropicalis</name>
    <dbReference type="NCBI Taxonomy" id="1561998"/>
    <lineage>
        <taxon>Eukaryota</taxon>
        <taxon>Metazoa</taxon>
        <taxon>Ecdysozoa</taxon>
        <taxon>Nematoda</taxon>
        <taxon>Chromadorea</taxon>
        <taxon>Rhabditida</taxon>
        <taxon>Rhabditina</taxon>
        <taxon>Rhabditomorpha</taxon>
        <taxon>Rhabditoidea</taxon>
        <taxon>Rhabditidae</taxon>
        <taxon>Peloderinae</taxon>
        <taxon>Caenorhabditis</taxon>
    </lineage>
</organism>
<dbReference type="WBParaSite" id="Csp11.Scaffold630.g17945.t2">
    <property type="protein sequence ID" value="Csp11.Scaffold630.g17945.t2"/>
    <property type="gene ID" value="Csp11.Scaffold630.g17945"/>
</dbReference>
<evidence type="ECO:0000313" key="2">
    <source>
        <dbReference type="WBParaSite" id="Csp11.Scaffold630.g17945.t2"/>
    </source>
</evidence>
<proteinExistence type="predicted"/>
<reference evidence="2" key="1">
    <citation type="submission" date="2016-11" db="UniProtKB">
        <authorList>
            <consortium name="WormBaseParasite"/>
        </authorList>
    </citation>
    <scope>IDENTIFICATION</scope>
</reference>
<name>A0A1I7UP62_9PELO</name>
<dbReference type="AlphaFoldDB" id="A0A1I7UP62"/>
<keyword evidence="1" id="KW-1185">Reference proteome</keyword>
<sequence>MFDELLRLHQYPSVYTPREEDHLQTNNFFPKERLDKKFYYQIIAKYDLPNFEHCFPLQNTEFLTFLYRITTQYGWVKQFLRDGEYEPIRDLLVKNLMYLAPDPAKKDAKRFLIDQVYGDNPPPPQTRDEAVAARVRAVAPKPDESLSKEFEQAYISSLKKERAKKK</sequence>
<evidence type="ECO:0000313" key="1">
    <source>
        <dbReference type="Proteomes" id="UP000095282"/>
    </source>
</evidence>